<proteinExistence type="predicted"/>
<keyword evidence="3" id="KW-1185">Reference proteome</keyword>
<evidence type="ECO:0000313" key="3">
    <source>
        <dbReference type="Proteomes" id="UP001046870"/>
    </source>
</evidence>
<accession>A0A9D3SYM1</accession>
<comment type="caution">
    <text evidence="2">The sequence shown here is derived from an EMBL/GenBank/DDBJ whole genome shotgun (WGS) entry which is preliminary data.</text>
</comment>
<sequence length="100" mass="10854">METFTLKTFILLVGLMTISTPLMAAEDHTIQERSSSHEGGGSSFLQMYYFALLLQRLGLLPVPAPAPAPAPARLLPRPRPLLLGDAEAWRTSSPSPTCPH</sequence>
<reference evidence="2" key="1">
    <citation type="submission" date="2021-01" db="EMBL/GenBank/DDBJ databases">
        <authorList>
            <person name="Zahm M."/>
            <person name="Roques C."/>
            <person name="Cabau C."/>
            <person name="Klopp C."/>
            <person name="Donnadieu C."/>
            <person name="Jouanno E."/>
            <person name="Lampietro C."/>
            <person name="Louis A."/>
            <person name="Herpin A."/>
            <person name="Echchiki A."/>
            <person name="Berthelot C."/>
            <person name="Parey E."/>
            <person name="Roest-Crollius H."/>
            <person name="Braasch I."/>
            <person name="Postlethwait J."/>
            <person name="Bobe J."/>
            <person name="Montfort J."/>
            <person name="Bouchez O."/>
            <person name="Begum T."/>
            <person name="Mejri S."/>
            <person name="Adams A."/>
            <person name="Chen W.-J."/>
            <person name="Guiguen Y."/>
        </authorList>
    </citation>
    <scope>NUCLEOTIDE SEQUENCE</scope>
    <source>
        <strain evidence="2">YG-15Mar2019-1</strain>
        <tissue evidence="2">Brain</tissue>
    </source>
</reference>
<feature type="chain" id="PRO_5038822740" evidence="1">
    <location>
        <begin position="25"/>
        <end position="100"/>
    </location>
</feature>
<evidence type="ECO:0000256" key="1">
    <source>
        <dbReference type="SAM" id="SignalP"/>
    </source>
</evidence>
<keyword evidence="1" id="KW-0732">Signal</keyword>
<gene>
    <name evidence="2" type="ORF">MATL_G00222330</name>
</gene>
<feature type="signal peptide" evidence="1">
    <location>
        <begin position="1"/>
        <end position="24"/>
    </location>
</feature>
<dbReference type="EMBL" id="JAFDVH010000020">
    <property type="protein sequence ID" value="KAG7458612.1"/>
    <property type="molecule type" value="Genomic_DNA"/>
</dbReference>
<dbReference type="AlphaFoldDB" id="A0A9D3SYM1"/>
<protein>
    <submittedName>
        <fullName evidence="2">Uncharacterized protein</fullName>
    </submittedName>
</protein>
<organism evidence="2 3">
    <name type="scientific">Megalops atlanticus</name>
    <name type="common">Tarpon</name>
    <name type="synonym">Clupea gigantea</name>
    <dbReference type="NCBI Taxonomy" id="7932"/>
    <lineage>
        <taxon>Eukaryota</taxon>
        <taxon>Metazoa</taxon>
        <taxon>Chordata</taxon>
        <taxon>Craniata</taxon>
        <taxon>Vertebrata</taxon>
        <taxon>Euteleostomi</taxon>
        <taxon>Actinopterygii</taxon>
        <taxon>Neopterygii</taxon>
        <taxon>Teleostei</taxon>
        <taxon>Elopiformes</taxon>
        <taxon>Megalopidae</taxon>
        <taxon>Megalops</taxon>
    </lineage>
</organism>
<evidence type="ECO:0000313" key="2">
    <source>
        <dbReference type="EMBL" id="KAG7458612.1"/>
    </source>
</evidence>
<name>A0A9D3SYM1_MEGAT</name>
<dbReference type="Proteomes" id="UP001046870">
    <property type="component" value="Chromosome 20"/>
</dbReference>